<feature type="transmembrane region" description="Helical" evidence="1">
    <location>
        <begin position="12"/>
        <end position="32"/>
    </location>
</feature>
<keyword evidence="1" id="KW-0812">Transmembrane</keyword>
<accession>A0A1M7YV23</accession>
<sequence>MKNRQRLLTKRYRHSGVATIEFVLGFMAFWWVCMAWVEMSYMSYVSALSDYAVSEAARISKLDDSNDCQSGSCQTTYFQLFQNALQNQQSLWARFIDTSDFTFSIQYVENQQALEQLGDSYCPVNSGSSFSECGTARHSTIAVYRVNYRYQPIFNFFLDAEQLFIREAIVIQEYERDQFEYDETAG</sequence>
<keyword evidence="1" id="KW-0472">Membrane</keyword>
<keyword evidence="4" id="KW-1185">Reference proteome</keyword>
<dbReference type="Proteomes" id="UP000184600">
    <property type="component" value="Unassembled WGS sequence"/>
</dbReference>
<dbReference type="EMBL" id="FRFG01000026">
    <property type="protein sequence ID" value="SHO56530.1"/>
    <property type="molecule type" value="Genomic_DNA"/>
</dbReference>
<dbReference type="AlphaFoldDB" id="A0A1M7YV23"/>
<dbReference type="OrthoDB" id="6555614at2"/>
<dbReference type="RefSeq" id="WP_073582596.1">
    <property type="nucleotide sequence ID" value="NZ_AP024897.1"/>
</dbReference>
<evidence type="ECO:0000313" key="4">
    <source>
        <dbReference type="Proteomes" id="UP000184600"/>
    </source>
</evidence>
<feature type="domain" description="TadE-like" evidence="2">
    <location>
        <begin position="16"/>
        <end position="58"/>
    </location>
</feature>
<evidence type="ECO:0000259" key="2">
    <source>
        <dbReference type="Pfam" id="PF07811"/>
    </source>
</evidence>
<organism evidence="3 4">
    <name type="scientific">Vibrio quintilis</name>
    <dbReference type="NCBI Taxonomy" id="1117707"/>
    <lineage>
        <taxon>Bacteria</taxon>
        <taxon>Pseudomonadati</taxon>
        <taxon>Pseudomonadota</taxon>
        <taxon>Gammaproteobacteria</taxon>
        <taxon>Vibrionales</taxon>
        <taxon>Vibrionaceae</taxon>
        <taxon>Vibrio</taxon>
    </lineage>
</organism>
<gene>
    <name evidence="3" type="ORF">VQ7734_02299</name>
</gene>
<proteinExistence type="predicted"/>
<evidence type="ECO:0000313" key="3">
    <source>
        <dbReference type="EMBL" id="SHO56530.1"/>
    </source>
</evidence>
<reference evidence="4" key="1">
    <citation type="submission" date="2016-12" db="EMBL/GenBank/DDBJ databases">
        <authorList>
            <person name="Rodrigo-Torres L."/>
            <person name="Arahal R.D."/>
            <person name="Lucena T."/>
        </authorList>
    </citation>
    <scope>NUCLEOTIDE SEQUENCE [LARGE SCALE GENOMIC DNA]</scope>
</reference>
<keyword evidence="1" id="KW-1133">Transmembrane helix</keyword>
<dbReference type="InterPro" id="IPR012495">
    <property type="entry name" value="TadE-like_dom"/>
</dbReference>
<dbReference type="STRING" id="1117707.VQ7734_02299"/>
<dbReference type="Pfam" id="PF07811">
    <property type="entry name" value="TadE"/>
    <property type="match status" value="1"/>
</dbReference>
<name>A0A1M7YV23_9VIBR</name>
<protein>
    <recommendedName>
        <fullName evidence="2">TadE-like domain-containing protein</fullName>
    </recommendedName>
</protein>
<evidence type="ECO:0000256" key="1">
    <source>
        <dbReference type="SAM" id="Phobius"/>
    </source>
</evidence>